<dbReference type="EMBL" id="WUYC01000001">
    <property type="protein sequence ID" value="MBM4713639.1"/>
    <property type="molecule type" value="Genomic_DNA"/>
</dbReference>
<comment type="caution">
    <text evidence="1">The sequence shown here is derived from an EMBL/GenBank/DDBJ whole genome shotgun (WGS) entry which is preliminary data.</text>
</comment>
<dbReference type="AlphaFoldDB" id="A0AAE3B9X7"/>
<sequence length="109" mass="12137">MDDLGNQTVRVIKRVRGKRGVMTEQQIGAPWHGCSVQPVSSAEGVPLERNTRWVLYAPPGFPESTENILAVEGIGDRLHVDGDLQTWFDDEGVPEYVTGYLERWKVGNG</sequence>
<proteinExistence type="predicted"/>
<gene>
    <name evidence="1" type="ORF">GS551_05410</name>
</gene>
<accession>A0AAE3B9X7</accession>
<name>A0AAE3B9X7_RHOHA</name>
<evidence type="ECO:0008006" key="3">
    <source>
        <dbReference type="Google" id="ProtNLM"/>
    </source>
</evidence>
<protein>
    <recommendedName>
        <fullName evidence="3">Head-to-tail stopper</fullName>
    </recommendedName>
</protein>
<evidence type="ECO:0000313" key="2">
    <source>
        <dbReference type="Proteomes" id="UP000706122"/>
    </source>
</evidence>
<reference evidence="1" key="1">
    <citation type="submission" date="2019-11" db="EMBL/GenBank/DDBJ databases">
        <title>Spread of Macrolides and rifampicin resistant Rhodococcus equi in clinical isolates in the USA.</title>
        <authorList>
            <person name="Alvarez-Narvaez S."/>
            <person name="Huber L."/>
            <person name="Cohen N.D."/>
            <person name="Slovis N."/>
            <person name="Greiter M."/>
            <person name="Giguere S."/>
            <person name="Hart K."/>
        </authorList>
    </citation>
    <scope>NUCLEOTIDE SEQUENCE</scope>
    <source>
        <strain evidence="1">Lh_5</strain>
    </source>
</reference>
<evidence type="ECO:0000313" key="1">
    <source>
        <dbReference type="EMBL" id="MBM4713639.1"/>
    </source>
</evidence>
<organism evidence="1 2">
    <name type="scientific">Rhodococcus hoagii</name>
    <name type="common">Corynebacterium equii</name>
    <dbReference type="NCBI Taxonomy" id="43767"/>
    <lineage>
        <taxon>Bacteria</taxon>
        <taxon>Bacillati</taxon>
        <taxon>Actinomycetota</taxon>
        <taxon>Actinomycetes</taxon>
        <taxon>Mycobacteriales</taxon>
        <taxon>Nocardiaceae</taxon>
        <taxon>Prescottella</taxon>
    </lineage>
</organism>
<dbReference type="Proteomes" id="UP000706122">
    <property type="component" value="Unassembled WGS sequence"/>
</dbReference>